<protein>
    <submittedName>
        <fullName evidence="2">Uncharacterized protein</fullName>
    </submittedName>
</protein>
<keyword evidence="1" id="KW-0812">Transmembrane</keyword>
<reference evidence="2" key="1">
    <citation type="journal article" date="2020" name="Nature">
        <title>Giant virus diversity and host interactions through global metagenomics.</title>
        <authorList>
            <person name="Schulz F."/>
            <person name="Roux S."/>
            <person name="Paez-Espino D."/>
            <person name="Jungbluth S."/>
            <person name="Walsh D.A."/>
            <person name="Denef V.J."/>
            <person name="McMahon K.D."/>
            <person name="Konstantinidis K.T."/>
            <person name="Eloe-Fadrosh E.A."/>
            <person name="Kyrpides N.C."/>
            <person name="Woyke T."/>
        </authorList>
    </citation>
    <scope>NUCLEOTIDE SEQUENCE</scope>
    <source>
        <strain evidence="2">GVMAG-M-3300023174-107</strain>
    </source>
</reference>
<keyword evidence="1" id="KW-1133">Transmembrane helix</keyword>
<keyword evidence="1" id="KW-0472">Membrane</keyword>
<evidence type="ECO:0000256" key="1">
    <source>
        <dbReference type="SAM" id="Phobius"/>
    </source>
</evidence>
<dbReference type="EMBL" id="MN739526">
    <property type="protein sequence ID" value="QHT10743.1"/>
    <property type="molecule type" value="Genomic_DNA"/>
</dbReference>
<evidence type="ECO:0000313" key="2">
    <source>
        <dbReference type="EMBL" id="QHT10743.1"/>
    </source>
</evidence>
<feature type="transmembrane region" description="Helical" evidence="1">
    <location>
        <begin position="60"/>
        <end position="86"/>
    </location>
</feature>
<proteinExistence type="predicted"/>
<accession>A0A6C0D2R5</accession>
<organism evidence="2">
    <name type="scientific">viral metagenome</name>
    <dbReference type="NCBI Taxonomy" id="1070528"/>
    <lineage>
        <taxon>unclassified sequences</taxon>
        <taxon>metagenomes</taxon>
        <taxon>organismal metagenomes</taxon>
    </lineage>
</organism>
<name>A0A6C0D2R5_9ZZZZ</name>
<dbReference type="AlphaFoldDB" id="A0A6C0D2R5"/>
<sequence>MKKKSIKPKTGLYRYLSILNDNKFFAGVIMLTMNIGSKYVSIELSKTQENYVKYSLGRQILVFAILWMGTRDIFASLVLTAIFILIADYLFNENSKYCIIPEKYKELENKVVTTNEVNNAINTLKIAQKNKNSDDPQINNILYKENFI</sequence>